<dbReference type="SUPFAM" id="SSF50331">
    <property type="entry name" value="MOP-like"/>
    <property type="match status" value="1"/>
</dbReference>
<dbReference type="PANTHER" id="PTHR43875">
    <property type="entry name" value="MALTODEXTRIN IMPORT ATP-BINDING PROTEIN MSMX"/>
    <property type="match status" value="1"/>
</dbReference>
<protein>
    <submittedName>
        <fullName evidence="6">Sugar ABC transporter ATP-binding protein</fullName>
    </submittedName>
</protein>
<feature type="domain" description="ABC transporter" evidence="5">
    <location>
        <begin position="4"/>
        <end position="235"/>
    </location>
</feature>
<proteinExistence type="predicted"/>
<reference evidence="6" key="2">
    <citation type="submission" date="2020-09" db="EMBL/GenBank/DDBJ databases">
        <authorList>
            <person name="Sun Q."/>
            <person name="Zhou Y."/>
        </authorList>
    </citation>
    <scope>NUCLEOTIDE SEQUENCE</scope>
    <source>
        <strain evidence="6">CGMCC 1.10998</strain>
    </source>
</reference>
<dbReference type="AlphaFoldDB" id="A0A916UHT0"/>
<evidence type="ECO:0000259" key="5">
    <source>
        <dbReference type="PROSITE" id="PS50893"/>
    </source>
</evidence>
<dbReference type="PANTHER" id="PTHR43875:SF3">
    <property type="entry name" value="MALTOSE_MALTODEXTRIN IMPORT ATP-BINDING PROTEIN MALK"/>
    <property type="match status" value="1"/>
</dbReference>
<dbReference type="RefSeq" id="WP_188565997.1">
    <property type="nucleotide sequence ID" value="NZ_BMED01000002.1"/>
</dbReference>
<dbReference type="InterPro" id="IPR003439">
    <property type="entry name" value="ABC_transporter-like_ATP-bd"/>
</dbReference>
<dbReference type="GO" id="GO:0055052">
    <property type="term" value="C:ATP-binding cassette (ABC) transporter complex, substrate-binding subunit-containing"/>
    <property type="evidence" value="ECO:0007669"/>
    <property type="project" value="TreeGrafter"/>
</dbReference>
<keyword evidence="4 6" id="KW-0067">ATP-binding</keyword>
<dbReference type="GO" id="GO:0016887">
    <property type="term" value="F:ATP hydrolysis activity"/>
    <property type="evidence" value="ECO:0007669"/>
    <property type="project" value="InterPro"/>
</dbReference>
<dbReference type="SUPFAM" id="SSF52540">
    <property type="entry name" value="P-loop containing nucleoside triphosphate hydrolases"/>
    <property type="match status" value="1"/>
</dbReference>
<evidence type="ECO:0000256" key="3">
    <source>
        <dbReference type="ARBA" id="ARBA00022741"/>
    </source>
</evidence>
<keyword evidence="7" id="KW-1185">Reference proteome</keyword>
<dbReference type="GO" id="GO:1990060">
    <property type="term" value="C:maltose transport complex"/>
    <property type="evidence" value="ECO:0007669"/>
    <property type="project" value="TreeGrafter"/>
</dbReference>
<dbReference type="GO" id="GO:0005524">
    <property type="term" value="F:ATP binding"/>
    <property type="evidence" value="ECO:0007669"/>
    <property type="project" value="UniProtKB-KW"/>
</dbReference>
<comment type="caution">
    <text evidence="6">The sequence shown here is derived from an EMBL/GenBank/DDBJ whole genome shotgun (WGS) entry which is preliminary data.</text>
</comment>
<dbReference type="CDD" id="cd03301">
    <property type="entry name" value="ABC_MalK_N"/>
    <property type="match status" value="1"/>
</dbReference>
<dbReference type="InterPro" id="IPR047641">
    <property type="entry name" value="ABC_transpr_MalK/UgpC-like"/>
</dbReference>
<organism evidence="6 7">
    <name type="scientific">Undibacterium terreum</name>
    <dbReference type="NCBI Taxonomy" id="1224302"/>
    <lineage>
        <taxon>Bacteria</taxon>
        <taxon>Pseudomonadati</taxon>
        <taxon>Pseudomonadota</taxon>
        <taxon>Betaproteobacteria</taxon>
        <taxon>Burkholderiales</taxon>
        <taxon>Oxalobacteraceae</taxon>
        <taxon>Undibacterium</taxon>
    </lineage>
</organism>
<gene>
    <name evidence="6" type="ORF">GCM10011396_20860</name>
</gene>
<name>A0A916UHT0_9BURK</name>
<dbReference type="InterPro" id="IPR015855">
    <property type="entry name" value="ABC_transpr_MalK-like"/>
</dbReference>
<dbReference type="PROSITE" id="PS00211">
    <property type="entry name" value="ABC_TRANSPORTER_1"/>
    <property type="match status" value="1"/>
</dbReference>
<keyword evidence="3" id="KW-0547">Nucleotide-binding</keyword>
<dbReference type="InterPro" id="IPR008995">
    <property type="entry name" value="Mo/tungstate-bd_C_term_dom"/>
</dbReference>
<dbReference type="InterPro" id="IPR003593">
    <property type="entry name" value="AAA+_ATPase"/>
</dbReference>
<dbReference type="Proteomes" id="UP000637423">
    <property type="component" value="Unassembled WGS sequence"/>
</dbReference>
<keyword evidence="2" id="KW-1003">Cell membrane</keyword>
<dbReference type="GO" id="GO:0015423">
    <property type="term" value="F:ABC-type maltose transporter activity"/>
    <property type="evidence" value="ECO:0007669"/>
    <property type="project" value="TreeGrafter"/>
</dbReference>
<evidence type="ECO:0000313" key="6">
    <source>
        <dbReference type="EMBL" id="GGC73509.1"/>
    </source>
</evidence>
<dbReference type="Gene3D" id="2.40.50.100">
    <property type="match status" value="1"/>
</dbReference>
<keyword evidence="2" id="KW-0472">Membrane</keyword>
<dbReference type="InterPro" id="IPR012340">
    <property type="entry name" value="NA-bd_OB-fold"/>
</dbReference>
<dbReference type="NCBIfam" id="NF008653">
    <property type="entry name" value="PRK11650.1"/>
    <property type="match status" value="1"/>
</dbReference>
<evidence type="ECO:0000313" key="7">
    <source>
        <dbReference type="Proteomes" id="UP000637423"/>
    </source>
</evidence>
<sequence length="388" mass="41837">MSQVKLTGIVKDYGDHARIIHGIDLDIADGEFVVFVGPSGCGKSTLLRMIAGLEDITAGELHIGDTLANDIAPAKRGLAMVFQSYALYPHMSVYENMAFSLKLAGMKRQQVDDAVQQAAAILQISHLLQRKPKDLSGGQRQRVAIGRAIVRKPAVFLFDEPLSNLDASLRVQMRIELSRLHQELKTTMIYVTHDQVEAMTLGERIVVFNAGRIEQVGTPLDLYDNPGNQFVAGFLGAPKMNFLKAEAVAVADNEVSLRLADASIMTLAVSALGIKPGDGLTLGIRAEHMSISPLSEVDAAGIGMSGIVMCAELVEHLGDSVIVYAKLAGEPAMIAIKLSTDAPMLKAGDRFIARLQQQRCHLFDTSGKACKRIPVSSQTAPSQPFYSA</sequence>
<dbReference type="FunFam" id="3.40.50.300:FF:000042">
    <property type="entry name" value="Maltose/maltodextrin ABC transporter, ATP-binding protein"/>
    <property type="match status" value="1"/>
</dbReference>
<evidence type="ECO:0000256" key="4">
    <source>
        <dbReference type="ARBA" id="ARBA00022840"/>
    </source>
</evidence>
<dbReference type="InterPro" id="IPR013611">
    <property type="entry name" value="Transp-assoc_OB_typ2"/>
</dbReference>
<dbReference type="Gene3D" id="2.40.50.140">
    <property type="entry name" value="Nucleic acid-binding proteins"/>
    <property type="match status" value="1"/>
</dbReference>
<dbReference type="Gene3D" id="3.40.50.300">
    <property type="entry name" value="P-loop containing nucleotide triphosphate hydrolases"/>
    <property type="match status" value="1"/>
</dbReference>
<keyword evidence="1" id="KW-0813">Transport</keyword>
<dbReference type="InterPro" id="IPR027417">
    <property type="entry name" value="P-loop_NTPase"/>
</dbReference>
<dbReference type="Pfam" id="PF00005">
    <property type="entry name" value="ABC_tran"/>
    <property type="match status" value="1"/>
</dbReference>
<evidence type="ECO:0000256" key="2">
    <source>
        <dbReference type="ARBA" id="ARBA00022475"/>
    </source>
</evidence>
<dbReference type="Pfam" id="PF08402">
    <property type="entry name" value="TOBE_2"/>
    <property type="match status" value="1"/>
</dbReference>
<dbReference type="EMBL" id="BMED01000002">
    <property type="protein sequence ID" value="GGC73509.1"/>
    <property type="molecule type" value="Genomic_DNA"/>
</dbReference>
<reference evidence="6" key="1">
    <citation type="journal article" date="2014" name="Int. J. Syst. Evol. Microbiol.">
        <title>Complete genome sequence of Corynebacterium casei LMG S-19264T (=DSM 44701T), isolated from a smear-ripened cheese.</title>
        <authorList>
            <consortium name="US DOE Joint Genome Institute (JGI-PGF)"/>
            <person name="Walter F."/>
            <person name="Albersmeier A."/>
            <person name="Kalinowski J."/>
            <person name="Ruckert C."/>
        </authorList>
    </citation>
    <scope>NUCLEOTIDE SEQUENCE</scope>
    <source>
        <strain evidence="6">CGMCC 1.10998</strain>
    </source>
</reference>
<dbReference type="InterPro" id="IPR017871">
    <property type="entry name" value="ABC_transporter-like_CS"/>
</dbReference>
<evidence type="ECO:0000256" key="1">
    <source>
        <dbReference type="ARBA" id="ARBA00022448"/>
    </source>
</evidence>
<accession>A0A916UHT0</accession>
<dbReference type="SMART" id="SM00382">
    <property type="entry name" value="AAA"/>
    <property type="match status" value="1"/>
</dbReference>
<dbReference type="PROSITE" id="PS50893">
    <property type="entry name" value="ABC_TRANSPORTER_2"/>
    <property type="match status" value="1"/>
</dbReference>